<dbReference type="Proteomes" id="UP000621447">
    <property type="component" value="Unassembled WGS sequence"/>
</dbReference>
<dbReference type="RefSeq" id="WP_174193417.1">
    <property type="nucleotide sequence ID" value="NZ_JABULH010000002.1"/>
</dbReference>
<evidence type="ECO:0000313" key="3">
    <source>
        <dbReference type="Proteomes" id="UP000621447"/>
    </source>
</evidence>
<accession>A0ABX2JJN8</accession>
<dbReference type="SUPFAM" id="SSF53474">
    <property type="entry name" value="alpha/beta-Hydrolases"/>
    <property type="match status" value="1"/>
</dbReference>
<feature type="signal peptide" evidence="1">
    <location>
        <begin position="1"/>
        <end position="27"/>
    </location>
</feature>
<evidence type="ECO:0000256" key="1">
    <source>
        <dbReference type="SAM" id="SignalP"/>
    </source>
</evidence>
<gene>
    <name evidence="2" type="ORF">HRV97_07200</name>
</gene>
<dbReference type="Gene3D" id="3.40.50.1820">
    <property type="entry name" value="alpha/beta hydrolase"/>
    <property type="match status" value="1"/>
</dbReference>
<evidence type="ECO:0000313" key="2">
    <source>
        <dbReference type="EMBL" id="NTS64946.1"/>
    </source>
</evidence>
<dbReference type="EMBL" id="JABULH010000002">
    <property type="protein sequence ID" value="NTS64946.1"/>
    <property type="molecule type" value="Genomic_DNA"/>
</dbReference>
<dbReference type="PANTHER" id="PTHR12277">
    <property type="entry name" value="ALPHA/BETA HYDROLASE DOMAIN-CONTAINING PROTEIN"/>
    <property type="match status" value="1"/>
</dbReference>
<keyword evidence="1" id="KW-0732">Signal</keyword>
<dbReference type="InterPro" id="IPR029058">
    <property type="entry name" value="AB_hydrolase_fold"/>
</dbReference>
<organism evidence="2 3">
    <name type="scientific">Sphingomonas hominis</name>
    <dbReference type="NCBI Taxonomy" id="2741495"/>
    <lineage>
        <taxon>Bacteria</taxon>
        <taxon>Pseudomonadati</taxon>
        <taxon>Pseudomonadota</taxon>
        <taxon>Alphaproteobacteria</taxon>
        <taxon>Sphingomonadales</taxon>
        <taxon>Sphingomonadaceae</taxon>
        <taxon>Sphingomonas</taxon>
    </lineage>
</organism>
<feature type="chain" id="PRO_5045657869" evidence="1">
    <location>
        <begin position="28"/>
        <end position="289"/>
    </location>
</feature>
<reference evidence="2 3" key="1">
    <citation type="submission" date="2020-06" db="EMBL/GenBank/DDBJ databases">
        <title>Sphingomonas hominis sp. nov., a member of the Sphingomonas, isolated from the hair of a 22-year-old girl.</title>
        <authorList>
            <person name="Zhang D.-F."/>
            <person name="Cui X.-W."/>
        </authorList>
    </citation>
    <scope>NUCLEOTIDE SEQUENCE [LARGE SCALE GENOMIC DNA]</scope>
    <source>
        <strain evidence="2 3">HHU CXW</strain>
    </source>
</reference>
<comment type="caution">
    <text evidence="2">The sequence shown here is derived from an EMBL/GenBank/DDBJ whole genome shotgun (WGS) entry which is preliminary data.</text>
</comment>
<dbReference type="GO" id="GO:0016787">
    <property type="term" value="F:hydrolase activity"/>
    <property type="evidence" value="ECO:0007669"/>
    <property type="project" value="UniProtKB-KW"/>
</dbReference>
<sequence length="289" mass="29943">MPFRLRSRLPGAAALCRILVTSTLVGAAINLGGCVNPVSSKLYQPKPLAAASPTWAGRAPTGVSAKTADGGELTGWFWAPEQPHGDILLFLRGRAGNRNIAAKQAEPFAAGGRGVLVASYRGYGDNPGKPDENGLYRDGAAFADLARALRPTGRLYLFGDGLGAAVALRLASRADVSGTATLGAFDRFSSFAPAITRGVYTDAFDNVAAIARVKSPVLIMHGRKDQVVPFAAAETLKRAAGGTAVVAPIAGEAYHSVDLRYIASTVWQAFDQMGTMAASPGADNGSAPE</sequence>
<name>A0ABX2JJN8_9SPHN</name>
<proteinExistence type="predicted"/>
<protein>
    <submittedName>
        <fullName evidence="2">Alpha/beta hydrolase</fullName>
    </submittedName>
</protein>
<keyword evidence="3" id="KW-1185">Reference proteome</keyword>
<keyword evidence="2" id="KW-0378">Hydrolase</keyword>